<dbReference type="KEGG" id="pmes:FX988_04070"/>
<dbReference type="AlphaFoldDB" id="A0A857JRJ4"/>
<reference evidence="1 2" key="1">
    <citation type="submission" date="2019-12" db="EMBL/GenBank/DDBJ databases">
        <title>Genome sequencing and assembly of endphytes of Porphyra tenera.</title>
        <authorList>
            <person name="Park J.M."/>
            <person name="Shin R."/>
            <person name="Jo S.H."/>
        </authorList>
    </citation>
    <scope>NUCLEOTIDE SEQUENCE [LARGE SCALE GENOMIC DNA]</scope>
    <source>
        <strain evidence="1 2">GPM4</strain>
    </source>
</reference>
<organism evidence="1 2">
    <name type="scientific">Paraglaciecola mesophila</name>
    <dbReference type="NCBI Taxonomy" id="197222"/>
    <lineage>
        <taxon>Bacteria</taxon>
        <taxon>Pseudomonadati</taxon>
        <taxon>Pseudomonadota</taxon>
        <taxon>Gammaproteobacteria</taxon>
        <taxon>Alteromonadales</taxon>
        <taxon>Alteromonadaceae</taxon>
        <taxon>Paraglaciecola</taxon>
    </lineage>
</organism>
<evidence type="ECO:0000313" key="1">
    <source>
        <dbReference type="EMBL" id="QHJ13790.1"/>
    </source>
</evidence>
<evidence type="ECO:0000313" key="2">
    <source>
        <dbReference type="Proteomes" id="UP000464524"/>
    </source>
</evidence>
<name>A0A857JRJ4_9ALTE</name>
<protein>
    <submittedName>
        <fullName evidence="1">Uncharacterized protein</fullName>
    </submittedName>
</protein>
<gene>
    <name evidence="1" type="ORF">FX988_04070</name>
</gene>
<dbReference type="EMBL" id="CP047656">
    <property type="protein sequence ID" value="QHJ13790.1"/>
    <property type="molecule type" value="Genomic_DNA"/>
</dbReference>
<dbReference type="Proteomes" id="UP000464524">
    <property type="component" value="Chromosome"/>
</dbReference>
<accession>A0A857JRJ4</accession>
<sequence>MLKVVDFKPSTTLFVCSNLLSRLLCLSHEKAKSV</sequence>
<proteinExistence type="predicted"/>
<keyword evidence="2" id="KW-1185">Reference proteome</keyword>